<evidence type="ECO:0000313" key="3">
    <source>
        <dbReference type="Proteomes" id="UP001491310"/>
    </source>
</evidence>
<organism evidence="2 3">
    <name type="scientific">Coccomyxa subellipsoidea</name>
    <dbReference type="NCBI Taxonomy" id="248742"/>
    <lineage>
        <taxon>Eukaryota</taxon>
        <taxon>Viridiplantae</taxon>
        <taxon>Chlorophyta</taxon>
        <taxon>core chlorophytes</taxon>
        <taxon>Trebouxiophyceae</taxon>
        <taxon>Trebouxiophyceae incertae sedis</taxon>
        <taxon>Coccomyxaceae</taxon>
        <taxon>Coccomyxa</taxon>
    </lineage>
</organism>
<feature type="transmembrane region" description="Helical" evidence="1">
    <location>
        <begin position="98"/>
        <end position="120"/>
    </location>
</feature>
<keyword evidence="3" id="KW-1185">Reference proteome</keyword>
<keyword evidence="1" id="KW-0472">Membrane</keyword>
<comment type="caution">
    <text evidence="2">The sequence shown here is derived from an EMBL/GenBank/DDBJ whole genome shotgun (WGS) entry which is preliminary data.</text>
</comment>
<keyword evidence="1" id="KW-1133">Transmembrane helix</keyword>
<proteinExistence type="predicted"/>
<gene>
    <name evidence="2" type="ORF">WJX75_002303</name>
</gene>
<keyword evidence="1" id="KW-0812">Transmembrane</keyword>
<protein>
    <submittedName>
        <fullName evidence="2">Uncharacterized protein</fullName>
    </submittedName>
</protein>
<dbReference type="Proteomes" id="UP001491310">
    <property type="component" value="Unassembled WGS sequence"/>
</dbReference>
<name>A0ABR2YF21_9CHLO</name>
<dbReference type="EMBL" id="JALJOT010000013">
    <property type="protein sequence ID" value="KAK9904004.1"/>
    <property type="molecule type" value="Genomic_DNA"/>
</dbReference>
<sequence length="182" mass="19863">MEGPLGRDSTDPASGGPSFPGPYGLLYTLSSTDFRQIVSRETGYQVISLGLFASREKAIRTAQLFCREGRRTDNIKWHKTLDSPYTASFSRLRNLCSVLQFLLALLAGVGAFTVLHILGFGTIYKASYAALALVGGFFAYKAFKGESLDNAAGDLKRNVNKNYRDAKGAVSDAYNEARTKAR</sequence>
<reference evidence="2 3" key="1">
    <citation type="journal article" date="2024" name="Nat. Commun.">
        <title>Phylogenomics reveals the evolutionary origins of lichenization in chlorophyte algae.</title>
        <authorList>
            <person name="Puginier C."/>
            <person name="Libourel C."/>
            <person name="Otte J."/>
            <person name="Skaloud P."/>
            <person name="Haon M."/>
            <person name="Grisel S."/>
            <person name="Petersen M."/>
            <person name="Berrin J.G."/>
            <person name="Delaux P.M."/>
            <person name="Dal Grande F."/>
            <person name="Keller J."/>
        </authorList>
    </citation>
    <scope>NUCLEOTIDE SEQUENCE [LARGE SCALE GENOMIC DNA]</scope>
    <source>
        <strain evidence="2 3">SAG 216-7</strain>
    </source>
</reference>
<accession>A0ABR2YF21</accession>
<evidence type="ECO:0000313" key="2">
    <source>
        <dbReference type="EMBL" id="KAK9904004.1"/>
    </source>
</evidence>
<evidence type="ECO:0000256" key="1">
    <source>
        <dbReference type="SAM" id="Phobius"/>
    </source>
</evidence>